<name>A0ABP4VVQ8_9ACTN</name>
<feature type="compositionally biased region" description="Basic and acidic residues" evidence="1">
    <location>
        <begin position="89"/>
        <end position="111"/>
    </location>
</feature>
<dbReference type="Gene3D" id="1.25.40.10">
    <property type="entry name" value="Tetratricopeptide repeat domain"/>
    <property type="match status" value="1"/>
</dbReference>
<feature type="compositionally biased region" description="Basic and acidic residues" evidence="1">
    <location>
        <begin position="1"/>
        <end position="13"/>
    </location>
</feature>
<keyword evidence="3" id="KW-1185">Reference proteome</keyword>
<gene>
    <name evidence="2" type="ORF">GCM10009710_13940</name>
</gene>
<evidence type="ECO:0000256" key="1">
    <source>
        <dbReference type="SAM" id="MobiDB-lite"/>
    </source>
</evidence>
<organism evidence="2 3">
    <name type="scientific">Aeromicrobium alkaliterrae</name>
    <dbReference type="NCBI Taxonomy" id="302168"/>
    <lineage>
        <taxon>Bacteria</taxon>
        <taxon>Bacillati</taxon>
        <taxon>Actinomycetota</taxon>
        <taxon>Actinomycetes</taxon>
        <taxon>Propionibacteriales</taxon>
        <taxon>Nocardioidaceae</taxon>
        <taxon>Aeromicrobium</taxon>
    </lineage>
</organism>
<proteinExistence type="predicted"/>
<feature type="region of interest" description="Disordered" evidence="1">
    <location>
        <begin position="1"/>
        <end position="120"/>
    </location>
</feature>
<sequence>MVDSRPGRGDRQGRPGGSRGGDRPRSGGGSSSGGSGGERRGARGGERAQGGRPADERRQQGTGGRGGKTGGKPGGNRSQGRRPQSGGDRPWRDRPGREGREDRTADQKIYDGPDIPDDISAKDLDKHARQALQGLPEKLAERVSRHLVMAGLLMASDPETAYLHALAAKARANRNALIREACGETAYAAGKYSEALAEFRAAKRLSGQQMYAPMMADCERALRRPEKALAYDTPDVRKTLDDAGNIELSIVVAGARRDLGQVEAAIRLLETEPLSSASRAPWVARLRYAYADTLLAAGRRDEAVEWFHRTVAVDGDKATDAEERVAELE</sequence>
<evidence type="ECO:0008006" key="4">
    <source>
        <dbReference type="Google" id="ProtNLM"/>
    </source>
</evidence>
<dbReference type="SUPFAM" id="SSF48452">
    <property type="entry name" value="TPR-like"/>
    <property type="match status" value="1"/>
</dbReference>
<evidence type="ECO:0000313" key="3">
    <source>
        <dbReference type="Proteomes" id="UP001501057"/>
    </source>
</evidence>
<dbReference type="Proteomes" id="UP001501057">
    <property type="component" value="Unassembled WGS sequence"/>
</dbReference>
<evidence type="ECO:0000313" key="2">
    <source>
        <dbReference type="EMBL" id="GAA1734537.1"/>
    </source>
</evidence>
<reference evidence="3" key="1">
    <citation type="journal article" date="2019" name="Int. J. Syst. Evol. Microbiol.">
        <title>The Global Catalogue of Microorganisms (GCM) 10K type strain sequencing project: providing services to taxonomists for standard genome sequencing and annotation.</title>
        <authorList>
            <consortium name="The Broad Institute Genomics Platform"/>
            <consortium name="The Broad Institute Genome Sequencing Center for Infectious Disease"/>
            <person name="Wu L."/>
            <person name="Ma J."/>
        </authorList>
    </citation>
    <scope>NUCLEOTIDE SEQUENCE [LARGE SCALE GENOMIC DNA]</scope>
    <source>
        <strain evidence="3">JCM 13518</strain>
    </source>
</reference>
<feature type="compositionally biased region" description="Gly residues" evidence="1">
    <location>
        <begin position="26"/>
        <end position="36"/>
    </location>
</feature>
<accession>A0ABP4VVQ8</accession>
<dbReference type="EMBL" id="BAAAME010000002">
    <property type="protein sequence ID" value="GAA1734537.1"/>
    <property type="molecule type" value="Genomic_DNA"/>
</dbReference>
<feature type="compositionally biased region" description="Gly residues" evidence="1">
    <location>
        <begin position="61"/>
        <end position="74"/>
    </location>
</feature>
<dbReference type="InterPro" id="IPR011990">
    <property type="entry name" value="TPR-like_helical_dom_sf"/>
</dbReference>
<feature type="compositionally biased region" description="Basic and acidic residues" evidence="1">
    <location>
        <begin position="37"/>
        <end position="46"/>
    </location>
</feature>
<comment type="caution">
    <text evidence="2">The sequence shown here is derived from an EMBL/GenBank/DDBJ whole genome shotgun (WGS) entry which is preliminary data.</text>
</comment>
<protein>
    <recommendedName>
        <fullName evidence="4">Tetratricopeptide repeat protein</fullName>
    </recommendedName>
</protein>